<feature type="region of interest" description="Disordered" evidence="1">
    <location>
        <begin position="1"/>
        <end position="44"/>
    </location>
</feature>
<dbReference type="InterPro" id="IPR055213">
    <property type="entry name" value="IML1_double_psi_beta_barrel"/>
</dbReference>
<evidence type="ECO:0000259" key="3">
    <source>
        <dbReference type="Pfam" id="PF23013"/>
    </source>
</evidence>
<organism evidence="4 5">
    <name type="scientific">Myodes glareolus</name>
    <name type="common">Bank vole</name>
    <name type="synonym">Clethrionomys glareolus</name>
    <dbReference type="NCBI Taxonomy" id="447135"/>
    <lineage>
        <taxon>Eukaryota</taxon>
        <taxon>Metazoa</taxon>
        <taxon>Chordata</taxon>
        <taxon>Craniata</taxon>
        <taxon>Vertebrata</taxon>
        <taxon>Euteleostomi</taxon>
        <taxon>Mammalia</taxon>
        <taxon>Eutheria</taxon>
        <taxon>Euarchontoglires</taxon>
        <taxon>Glires</taxon>
        <taxon>Rodentia</taxon>
        <taxon>Myomorpha</taxon>
        <taxon>Muroidea</taxon>
        <taxon>Cricetidae</taxon>
        <taxon>Arvicolinae</taxon>
        <taxon>Myodes</taxon>
    </lineage>
</organism>
<dbReference type="GO" id="GO:0005765">
    <property type="term" value="C:lysosomal membrane"/>
    <property type="evidence" value="ECO:0007669"/>
    <property type="project" value="TreeGrafter"/>
</dbReference>
<dbReference type="GO" id="GO:1904262">
    <property type="term" value="P:negative regulation of TORC1 signaling"/>
    <property type="evidence" value="ECO:0007669"/>
    <property type="project" value="TreeGrafter"/>
</dbReference>
<evidence type="ECO:0000259" key="2">
    <source>
        <dbReference type="Pfam" id="PF12257"/>
    </source>
</evidence>
<feature type="domain" description="Vacuolar membrane-associated protein Iml1 N-terminal" evidence="2">
    <location>
        <begin position="150"/>
        <end position="256"/>
    </location>
</feature>
<dbReference type="PANTHER" id="PTHR13179">
    <property type="entry name" value="DEP DOMAIN CONTAINING PROTEIN 5"/>
    <property type="match status" value="1"/>
</dbReference>
<sequence>PRRRKWRGHRDEAAAGLERPGSAERGAARGGDSGRSLRSGAGSGERSSAVLAGGRLELWCGSCASCGGSDDELVVNPKVFPHIKLGDIVEIAHPNDEYSPLLLQVKSLKEDLQKETISVDQTVTQVFRLRPYQDVYVNVVDPKDVTLDLVELTFKDQYIGRGDMWRLKKSLVSTCAYITQKVEFAGIRAQAGELWVKNEKVMCGYISEETRVVFRSTSAMVYIFIQMSCEMWDFDIYGDLYFEKAVNGFLADLFTKVVAQNERREEWTSLLVTIKKLFIQYPVLVRLEQAAQGNYLEAINLSFNVFDKHYINRNFDRTGQMSVVITPGVGVFEVDRLLMILTKQRMIDNGIGVDLVCMGEQPLHAVPLFKLHNRSVPRDSRLGDDYNIPHWINHRKEALGTPKESENTLPIQVDYDAYDAQVFRLPGPSRAQRLATCRSVREQENHNRKSASSCDVSSSPSLPSRALPTEEVRSQASDDSSLGKSTNILMIPNPHLHQYEVSSSLGYTSTRGQSARAQTAGEAWGQCFCSVWCGSDRA</sequence>
<dbReference type="AlphaFoldDB" id="A0AAW0K5H9"/>
<feature type="domain" description="IML1 N-terminal double psi beta-barrel" evidence="3">
    <location>
        <begin position="67"/>
        <end position="139"/>
    </location>
</feature>
<protein>
    <recommendedName>
        <fullName evidence="6">DEP domain-containing protein 5</fullName>
    </recommendedName>
</protein>
<dbReference type="GO" id="GO:0010508">
    <property type="term" value="P:positive regulation of autophagy"/>
    <property type="evidence" value="ECO:0007669"/>
    <property type="project" value="TreeGrafter"/>
</dbReference>
<feature type="region of interest" description="Disordered" evidence="1">
    <location>
        <begin position="440"/>
        <end position="488"/>
    </location>
</feature>
<feature type="compositionally biased region" description="Low complexity" evidence="1">
    <location>
        <begin position="450"/>
        <end position="464"/>
    </location>
</feature>
<gene>
    <name evidence="4" type="ORF">U0070_017593</name>
</gene>
<dbReference type="Pfam" id="PF12257">
    <property type="entry name" value="IML1"/>
    <property type="match status" value="1"/>
</dbReference>
<name>A0AAW0K5H9_MYOGA</name>
<evidence type="ECO:0000313" key="5">
    <source>
        <dbReference type="Proteomes" id="UP001488838"/>
    </source>
</evidence>
<dbReference type="GO" id="GO:0034198">
    <property type="term" value="P:cellular response to amino acid starvation"/>
    <property type="evidence" value="ECO:0007669"/>
    <property type="project" value="TreeGrafter"/>
</dbReference>
<dbReference type="Pfam" id="PF23013">
    <property type="entry name" value="IML1_N"/>
    <property type="match status" value="1"/>
</dbReference>
<reference evidence="4 5" key="1">
    <citation type="journal article" date="2023" name="bioRxiv">
        <title>Conserved and derived expression patterns and positive selection on dental genes reveal complex evolutionary context of ever-growing rodent molars.</title>
        <authorList>
            <person name="Calamari Z.T."/>
            <person name="Song A."/>
            <person name="Cohen E."/>
            <person name="Akter M."/>
            <person name="Roy R.D."/>
            <person name="Hallikas O."/>
            <person name="Christensen M.M."/>
            <person name="Li P."/>
            <person name="Marangoni P."/>
            <person name="Jernvall J."/>
            <person name="Klein O.D."/>
        </authorList>
    </citation>
    <scope>NUCLEOTIDE SEQUENCE [LARGE SCALE GENOMIC DNA]</scope>
    <source>
        <strain evidence="4">V071</strain>
    </source>
</reference>
<dbReference type="PANTHER" id="PTHR13179:SF8">
    <property type="entry name" value="GATOR COMPLEX PROTEIN DEPDC5"/>
    <property type="match status" value="1"/>
</dbReference>
<evidence type="ECO:0000313" key="4">
    <source>
        <dbReference type="EMBL" id="KAK7834407.1"/>
    </source>
</evidence>
<feature type="non-terminal residue" evidence="4">
    <location>
        <position position="1"/>
    </location>
</feature>
<proteinExistence type="predicted"/>
<evidence type="ECO:0008006" key="6">
    <source>
        <dbReference type="Google" id="ProtNLM"/>
    </source>
</evidence>
<comment type="caution">
    <text evidence="4">The sequence shown here is derived from an EMBL/GenBank/DDBJ whole genome shotgun (WGS) entry which is preliminary data.</text>
</comment>
<dbReference type="InterPro" id="IPR027244">
    <property type="entry name" value="IML1"/>
</dbReference>
<dbReference type="GO" id="GO:0005096">
    <property type="term" value="F:GTPase activator activity"/>
    <property type="evidence" value="ECO:0007669"/>
    <property type="project" value="InterPro"/>
</dbReference>
<dbReference type="Proteomes" id="UP001488838">
    <property type="component" value="Unassembled WGS sequence"/>
</dbReference>
<feature type="compositionally biased region" description="Polar residues" evidence="1">
    <location>
        <begin position="474"/>
        <end position="488"/>
    </location>
</feature>
<dbReference type="InterPro" id="IPR048255">
    <property type="entry name" value="IML1_N"/>
</dbReference>
<accession>A0AAW0K5H9</accession>
<keyword evidence="5" id="KW-1185">Reference proteome</keyword>
<dbReference type="GO" id="GO:1990130">
    <property type="term" value="C:GATOR1 complex"/>
    <property type="evidence" value="ECO:0007669"/>
    <property type="project" value="TreeGrafter"/>
</dbReference>
<evidence type="ECO:0000256" key="1">
    <source>
        <dbReference type="SAM" id="MobiDB-lite"/>
    </source>
</evidence>
<feature type="compositionally biased region" description="Low complexity" evidence="1">
    <location>
        <begin position="34"/>
        <end position="44"/>
    </location>
</feature>
<dbReference type="EMBL" id="JBBHLL010000004">
    <property type="protein sequence ID" value="KAK7834407.1"/>
    <property type="molecule type" value="Genomic_DNA"/>
</dbReference>